<dbReference type="EMBL" id="BMVO01000040">
    <property type="protein sequence ID" value="GHB31280.1"/>
    <property type="molecule type" value="Genomic_DNA"/>
</dbReference>
<evidence type="ECO:0000313" key="3">
    <source>
        <dbReference type="Proteomes" id="UP000599437"/>
    </source>
</evidence>
<dbReference type="SUPFAM" id="SSF47413">
    <property type="entry name" value="lambda repressor-like DNA-binding domains"/>
    <property type="match status" value="1"/>
</dbReference>
<protein>
    <recommendedName>
        <fullName evidence="1">HTH cro/C1-type domain-containing protein</fullName>
    </recommendedName>
</protein>
<dbReference type="CDD" id="cd00093">
    <property type="entry name" value="HTH_XRE"/>
    <property type="match status" value="1"/>
</dbReference>
<sequence>MEARTGRAWAGQANDMADLGKLLQVSMHRRHVTAQALAQRTGIRTPRIRAFVEDGADGPVHPTEQELAELADALGLPLREVLQAARDTVPALA</sequence>
<dbReference type="InterPro" id="IPR010982">
    <property type="entry name" value="Lambda_DNA-bd_dom_sf"/>
</dbReference>
<gene>
    <name evidence="2" type="ORF">GCM10010346_63320</name>
</gene>
<dbReference type="InterPro" id="IPR001387">
    <property type="entry name" value="Cro/C1-type_HTH"/>
</dbReference>
<accession>A0ABQ3EDI7</accession>
<evidence type="ECO:0000259" key="1">
    <source>
        <dbReference type="SMART" id="SM00530"/>
    </source>
</evidence>
<name>A0ABQ3EDI7_9ACTN</name>
<dbReference type="SMART" id="SM00530">
    <property type="entry name" value="HTH_XRE"/>
    <property type="match status" value="1"/>
</dbReference>
<reference evidence="3" key="1">
    <citation type="journal article" date="2019" name="Int. J. Syst. Evol. Microbiol.">
        <title>The Global Catalogue of Microorganisms (GCM) 10K type strain sequencing project: providing services to taxonomists for standard genome sequencing and annotation.</title>
        <authorList>
            <consortium name="The Broad Institute Genomics Platform"/>
            <consortium name="The Broad Institute Genome Sequencing Center for Infectious Disease"/>
            <person name="Wu L."/>
            <person name="Ma J."/>
        </authorList>
    </citation>
    <scope>NUCLEOTIDE SEQUENCE [LARGE SCALE GENOMIC DNA]</scope>
    <source>
        <strain evidence="3">JCM 4737</strain>
    </source>
</reference>
<dbReference type="Proteomes" id="UP000599437">
    <property type="component" value="Unassembled WGS sequence"/>
</dbReference>
<keyword evidence="3" id="KW-1185">Reference proteome</keyword>
<feature type="domain" description="HTH cro/C1-type" evidence="1">
    <location>
        <begin position="22"/>
        <end position="81"/>
    </location>
</feature>
<dbReference type="Pfam" id="PF13443">
    <property type="entry name" value="HTH_26"/>
    <property type="match status" value="1"/>
</dbReference>
<dbReference type="Gene3D" id="1.10.260.40">
    <property type="entry name" value="lambda repressor-like DNA-binding domains"/>
    <property type="match status" value="1"/>
</dbReference>
<proteinExistence type="predicted"/>
<comment type="caution">
    <text evidence="2">The sequence shown here is derived from an EMBL/GenBank/DDBJ whole genome shotgun (WGS) entry which is preliminary data.</text>
</comment>
<organism evidence="2 3">
    <name type="scientific">Streptomyces chryseus</name>
    <dbReference type="NCBI Taxonomy" id="68186"/>
    <lineage>
        <taxon>Bacteria</taxon>
        <taxon>Bacillati</taxon>
        <taxon>Actinomycetota</taxon>
        <taxon>Actinomycetes</taxon>
        <taxon>Kitasatosporales</taxon>
        <taxon>Streptomycetaceae</taxon>
        <taxon>Streptomyces</taxon>
    </lineage>
</organism>
<evidence type="ECO:0000313" key="2">
    <source>
        <dbReference type="EMBL" id="GHB31280.1"/>
    </source>
</evidence>